<dbReference type="PROSITE" id="PS01124">
    <property type="entry name" value="HTH_ARAC_FAMILY_2"/>
    <property type="match status" value="1"/>
</dbReference>
<keyword evidence="6" id="KW-1185">Reference proteome</keyword>
<dbReference type="OrthoDB" id="9801123at2"/>
<dbReference type="SUPFAM" id="SSF46689">
    <property type="entry name" value="Homeodomain-like"/>
    <property type="match status" value="2"/>
</dbReference>
<dbReference type="STRING" id="1121291.SAMN02745134_03825"/>
<evidence type="ECO:0000256" key="1">
    <source>
        <dbReference type="ARBA" id="ARBA00023015"/>
    </source>
</evidence>
<evidence type="ECO:0000259" key="4">
    <source>
        <dbReference type="PROSITE" id="PS01124"/>
    </source>
</evidence>
<dbReference type="Proteomes" id="UP000192468">
    <property type="component" value="Unassembled WGS sequence"/>
</dbReference>
<dbReference type="PANTHER" id="PTHR47504">
    <property type="entry name" value="RIGHT ORIGIN-BINDING PROTEIN"/>
    <property type="match status" value="1"/>
</dbReference>
<dbReference type="SMART" id="SM00871">
    <property type="entry name" value="AraC_E_bind"/>
    <property type="match status" value="1"/>
</dbReference>
<dbReference type="Gene3D" id="3.20.80.10">
    <property type="entry name" value="Regulatory factor, effector binding domain"/>
    <property type="match status" value="1"/>
</dbReference>
<dbReference type="InterPro" id="IPR009057">
    <property type="entry name" value="Homeodomain-like_sf"/>
</dbReference>
<keyword evidence="2" id="KW-0238">DNA-binding</keyword>
<dbReference type="InterPro" id="IPR029441">
    <property type="entry name" value="Cass2"/>
</dbReference>
<dbReference type="InterPro" id="IPR020449">
    <property type="entry name" value="Tscrpt_reg_AraC-type_HTH"/>
</dbReference>
<feature type="domain" description="HTH araC/xylS-type" evidence="4">
    <location>
        <begin position="8"/>
        <end position="106"/>
    </location>
</feature>
<dbReference type="Gene3D" id="1.10.10.60">
    <property type="entry name" value="Homeodomain-like"/>
    <property type="match status" value="2"/>
</dbReference>
<dbReference type="AlphaFoldDB" id="A0A1W1XZH3"/>
<dbReference type="InterPro" id="IPR018060">
    <property type="entry name" value="HTH_AraC"/>
</dbReference>
<dbReference type="InterPro" id="IPR011256">
    <property type="entry name" value="Reg_factor_effector_dom_sf"/>
</dbReference>
<name>A0A1W1XZH3_9CLOT</name>
<dbReference type="InterPro" id="IPR010499">
    <property type="entry name" value="AraC_E-bd"/>
</dbReference>
<protein>
    <submittedName>
        <fullName evidence="5">AraC family transcriptional regulator</fullName>
    </submittedName>
</protein>
<dbReference type="PRINTS" id="PR00032">
    <property type="entry name" value="HTHARAC"/>
</dbReference>
<evidence type="ECO:0000313" key="6">
    <source>
        <dbReference type="Proteomes" id="UP000192468"/>
    </source>
</evidence>
<dbReference type="Pfam" id="PF12833">
    <property type="entry name" value="HTH_18"/>
    <property type="match status" value="1"/>
</dbReference>
<dbReference type="InterPro" id="IPR018062">
    <property type="entry name" value="HTH_AraC-typ_CS"/>
</dbReference>
<keyword evidence="3" id="KW-0804">Transcription</keyword>
<proteinExistence type="predicted"/>
<accession>A0A1W1XZH3</accession>
<keyword evidence="1" id="KW-0805">Transcription regulation</keyword>
<evidence type="ECO:0000256" key="3">
    <source>
        <dbReference type="ARBA" id="ARBA00023163"/>
    </source>
</evidence>
<dbReference type="RefSeq" id="WP_084117797.1">
    <property type="nucleotide sequence ID" value="NZ_FWXH01000040.1"/>
</dbReference>
<dbReference type="Pfam" id="PF14526">
    <property type="entry name" value="Cass2"/>
    <property type="match status" value="1"/>
</dbReference>
<evidence type="ECO:0000256" key="2">
    <source>
        <dbReference type="ARBA" id="ARBA00023125"/>
    </source>
</evidence>
<dbReference type="PROSITE" id="PS00041">
    <property type="entry name" value="HTH_ARAC_FAMILY_1"/>
    <property type="match status" value="1"/>
</dbReference>
<dbReference type="SUPFAM" id="SSF55136">
    <property type="entry name" value="Probable bacterial effector-binding domain"/>
    <property type="match status" value="1"/>
</dbReference>
<sequence length="286" mass="33138">MNWIEDMNKALDYIEENLENNISSEDVAKAAHVSKFYFLRIFNILSGITVGEYIRQRRLSLAVKEVVSTKHKIVDISLKYGYETPEAFTKAFKKLHDISPSEARKTKENLKAFPPFSFQIIVRGEEKMNYRIVKKDEFKVVGIKKRVTNKNGENFKAIPKFWDQLCENGSYSILDKNKGKLGVMGICYNFDMECNEFDYIIAIEGENIDGLEEFEVLNIKSHTFAIFESIGPMPKAIQDTWDRIFAEWFPATKYEHADGPELEVYYPGDSSSKDYKSEVWIPIIDK</sequence>
<dbReference type="InterPro" id="IPR050959">
    <property type="entry name" value="MarA-like"/>
</dbReference>
<dbReference type="GO" id="GO:0043565">
    <property type="term" value="F:sequence-specific DNA binding"/>
    <property type="evidence" value="ECO:0007669"/>
    <property type="project" value="InterPro"/>
</dbReference>
<dbReference type="EMBL" id="FWXH01000040">
    <property type="protein sequence ID" value="SMC29267.1"/>
    <property type="molecule type" value="Genomic_DNA"/>
</dbReference>
<dbReference type="PANTHER" id="PTHR47504:SF5">
    <property type="entry name" value="RIGHT ORIGIN-BINDING PROTEIN"/>
    <property type="match status" value="1"/>
</dbReference>
<reference evidence="5 6" key="1">
    <citation type="submission" date="2017-04" db="EMBL/GenBank/DDBJ databases">
        <authorList>
            <person name="Afonso C.L."/>
            <person name="Miller P.J."/>
            <person name="Scott M.A."/>
            <person name="Spackman E."/>
            <person name="Goraichik I."/>
            <person name="Dimitrov K.M."/>
            <person name="Suarez D.L."/>
            <person name="Swayne D.E."/>
        </authorList>
    </citation>
    <scope>NUCLEOTIDE SEQUENCE [LARGE SCALE GENOMIC DNA]</scope>
    <source>
        <strain evidence="5 6">DSM 12555</strain>
    </source>
</reference>
<evidence type="ECO:0000313" key="5">
    <source>
        <dbReference type="EMBL" id="SMC29267.1"/>
    </source>
</evidence>
<gene>
    <name evidence="5" type="ORF">SAMN02745134_03825</name>
</gene>
<dbReference type="GO" id="GO:0003700">
    <property type="term" value="F:DNA-binding transcription factor activity"/>
    <property type="evidence" value="ECO:0007669"/>
    <property type="project" value="InterPro"/>
</dbReference>
<dbReference type="SMART" id="SM00342">
    <property type="entry name" value="HTH_ARAC"/>
    <property type="match status" value="1"/>
</dbReference>
<organism evidence="5 6">
    <name type="scientific">Clostridium acidisoli DSM 12555</name>
    <dbReference type="NCBI Taxonomy" id="1121291"/>
    <lineage>
        <taxon>Bacteria</taxon>
        <taxon>Bacillati</taxon>
        <taxon>Bacillota</taxon>
        <taxon>Clostridia</taxon>
        <taxon>Eubacteriales</taxon>
        <taxon>Clostridiaceae</taxon>
        <taxon>Clostridium</taxon>
    </lineage>
</organism>